<feature type="region of interest" description="Disordered" evidence="1">
    <location>
        <begin position="1"/>
        <end position="46"/>
    </location>
</feature>
<dbReference type="Pfam" id="PF24418">
    <property type="entry name" value="DUF7550"/>
    <property type="match status" value="1"/>
</dbReference>
<evidence type="ECO:0000256" key="1">
    <source>
        <dbReference type="SAM" id="MobiDB-lite"/>
    </source>
</evidence>
<dbReference type="EMBL" id="CP026309">
    <property type="protein sequence ID" value="AUV81373.1"/>
    <property type="molecule type" value="Genomic_DNA"/>
</dbReference>
<proteinExistence type="predicted"/>
<gene>
    <name evidence="3" type="ORF">C2R22_06625</name>
</gene>
<feature type="compositionally biased region" description="Basic and acidic residues" evidence="1">
    <location>
        <begin position="1"/>
        <end position="42"/>
    </location>
</feature>
<keyword evidence="2" id="KW-0472">Membrane</keyword>
<dbReference type="InterPro" id="IPR055972">
    <property type="entry name" value="DUF7550"/>
</dbReference>
<dbReference type="AlphaFoldDB" id="A0A2I8VHF7"/>
<name>A0A2I8VHF7_9EURY</name>
<organism evidence="3 4">
    <name type="scientific">Salinigranum rubrum</name>
    <dbReference type="NCBI Taxonomy" id="755307"/>
    <lineage>
        <taxon>Archaea</taxon>
        <taxon>Methanobacteriati</taxon>
        <taxon>Methanobacteriota</taxon>
        <taxon>Stenosarchaea group</taxon>
        <taxon>Halobacteria</taxon>
        <taxon>Halobacteriales</taxon>
        <taxon>Haloferacaceae</taxon>
        <taxon>Salinigranum</taxon>
    </lineage>
</organism>
<keyword evidence="2" id="KW-0812">Transmembrane</keyword>
<dbReference type="RefSeq" id="WP_103425061.1">
    <property type="nucleotide sequence ID" value="NZ_CP026309.1"/>
</dbReference>
<accession>A0A2I8VHF7</accession>
<reference evidence="3 4" key="1">
    <citation type="submission" date="2018-01" db="EMBL/GenBank/DDBJ databases">
        <title>Complete genome sequence of Salinigranum rubrum GX10T, an extremely halophilic archaeon isolated from a marine solar saltern.</title>
        <authorList>
            <person name="Han S."/>
        </authorList>
    </citation>
    <scope>NUCLEOTIDE SEQUENCE [LARGE SCALE GENOMIC DNA]</scope>
    <source>
        <strain evidence="3 4">GX10</strain>
    </source>
</reference>
<feature type="transmembrane region" description="Helical" evidence="2">
    <location>
        <begin position="54"/>
        <end position="75"/>
    </location>
</feature>
<evidence type="ECO:0000256" key="2">
    <source>
        <dbReference type="SAM" id="Phobius"/>
    </source>
</evidence>
<evidence type="ECO:0000313" key="4">
    <source>
        <dbReference type="Proteomes" id="UP000236584"/>
    </source>
</evidence>
<dbReference type="Proteomes" id="UP000236584">
    <property type="component" value="Chromosome"/>
</dbReference>
<dbReference type="KEGG" id="srub:C2R22_06625"/>
<keyword evidence="4" id="KW-1185">Reference proteome</keyword>
<protein>
    <submittedName>
        <fullName evidence="3">Uncharacterized protein</fullName>
    </submittedName>
</protein>
<evidence type="ECO:0000313" key="3">
    <source>
        <dbReference type="EMBL" id="AUV81373.1"/>
    </source>
</evidence>
<sequence length="76" mass="7947">MDDHAHGDDHHAGEGHEDHRGQSEGEDVGHGDFHGANEDHRTTSPMQAFSTSQVGIGLAVLVVGLVVVFGIPLLAA</sequence>
<dbReference type="GeneID" id="35591749"/>
<keyword evidence="2" id="KW-1133">Transmembrane helix</keyword>